<dbReference type="Pfam" id="PF11898">
    <property type="entry name" value="DUF3418"/>
    <property type="match status" value="1"/>
</dbReference>
<dbReference type="InterPro" id="IPR001650">
    <property type="entry name" value="Helicase_C-like"/>
</dbReference>
<keyword evidence="4 10" id="KW-0378">Hydrolase</keyword>
<protein>
    <recommendedName>
        <fullName evidence="2">RNA helicase</fullName>
        <ecNumber evidence="2">3.6.4.13</ecNumber>
    </recommendedName>
</protein>
<evidence type="ECO:0000256" key="3">
    <source>
        <dbReference type="ARBA" id="ARBA00022741"/>
    </source>
</evidence>
<dbReference type="PANTHER" id="PTHR18934">
    <property type="entry name" value="ATP-DEPENDENT RNA HELICASE"/>
    <property type="match status" value="1"/>
</dbReference>
<feature type="domain" description="Helicase C-terminal" evidence="9">
    <location>
        <begin position="214"/>
        <end position="379"/>
    </location>
</feature>
<evidence type="ECO:0000259" key="8">
    <source>
        <dbReference type="PROSITE" id="PS51192"/>
    </source>
</evidence>
<keyword evidence="5 10" id="KW-0347">Helicase</keyword>
<evidence type="ECO:0000256" key="6">
    <source>
        <dbReference type="ARBA" id="ARBA00022840"/>
    </source>
</evidence>
<dbReference type="SUPFAM" id="SSF52540">
    <property type="entry name" value="P-loop containing nucleoside triphosphate hydrolases"/>
    <property type="match status" value="1"/>
</dbReference>
<dbReference type="CDD" id="cd18791">
    <property type="entry name" value="SF2_C_RHA"/>
    <property type="match status" value="1"/>
</dbReference>
<keyword evidence="6" id="KW-0067">ATP-binding</keyword>
<dbReference type="EC" id="3.6.4.13" evidence="2"/>
<dbReference type="InterPro" id="IPR011545">
    <property type="entry name" value="DEAD/DEAH_box_helicase_dom"/>
</dbReference>
<dbReference type="InterPro" id="IPR027417">
    <property type="entry name" value="P-loop_NTPase"/>
</dbReference>
<dbReference type="InterPro" id="IPR014001">
    <property type="entry name" value="Helicase_ATP-bd"/>
</dbReference>
<dbReference type="Proteomes" id="UP000624703">
    <property type="component" value="Unassembled WGS sequence"/>
</dbReference>
<comment type="caution">
    <text evidence="10">The sequence shown here is derived from an EMBL/GenBank/DDBJ whole genome shotgun (WGS) entry which is preliminary data.</text>
</comment>
<dbReference type="InterPro" id="IPR002464">
    <property type="entry name" value="DNA/RNA_helicase_DEAH_CS"/>
</dbReference>
<dbReference type="EMBL" id="JAENIM010000041">
    <property type="protein sequence ID" value="MBK1791684.1"/>
    <property type="molecule type" value="Genomic_DNA"/>
</dbReference>
<keyword evidence="3" id="KW-0547">Nucleotide-binding</keyword>
<keyword evidence="11" id="KW-1185">Reference proteome</keyword>
<proteinExistence type="inferred from homology"/>
<evidence type="ECO:0000313" key="11">
    <source>
        <dbReference type="Proteomes" id="UP000624703"/>
    </source>
</evidence>
<dbReference type="PROSITE" id="PS51192">
    <property type="entry name" value="HELICASE_ATP_BIND_1"/>
    <property type="match status" value="1"/>
</dbReference>
<evidence type="ECO:0000256" key="4">
    <source>
        <dbReference type="ARBA" id="ARBA00022801"/>
    </source>
</evidence>
<dbReference type="PANTHER" id="PTHR18934:SF99">
    <property type="entry name" value="ATP-DEPENDENT RNA HELICASE DHX37-RELATED"/>
    <property type="match status" value="1"/>
</dbReference>
<dbReference type="GO" id="GO:0005524">
    <property type="term" value="F:ATP binding"/>
    <property type="evidence" value="ECO:0007669"/>
    <property type="project" value="UniProtKB-KW"/>
</dbReference>
<dbReference type="InterPro" id="IPR011709">
    <property type="entry name" value="DEAD-box_helicase_OB_fold"/>
</dbReference>
<dbReference type="Pfam" id="PF00270">
    <property type="entry name" value="DEAD"/>
    <property type="match status" value="1"/>
</dbReference>
<evidence type="ECO:0000256" key="5">
    <source>
        <dbReference type="ARBA" id="ARBA00022806"/>
    </source>
</evidence>
<dbReference type="GO" id="GO:0016787">
    <property type="term" value="F:hydrolase activity"/>
    <property type="evidence" value="ECO:0007669"/>
    <property type="project" value="UniProtKB-KW"/>
</dbReference>
<dbReference type="FunFam" id="3.40.50.300:FF:000578">
    <property type="entry name" value="probable ATP-dependent RNA helicase DHX35"/>
    <property type="match status" value="1"/>
</dbReference>
<dbReference type="AlphaFoldDB" id="A0A8J7SJZ4"/>
<dbReference type="PROSITE" id="PS00690">
    <property type="entry name" value="DEAH_ATP_HELICASE"/>
    <property type="match status" value="1"/>
</dbReference>
<dbReference type="InterPro" id="IPR010222">
    <property type="entry name" value="RNA_helicase_HrpA"/>
</dbReference>
<dbReference type="Gene3D" id="3.40.50.300">
    <property type="entry name" value="P-loop containing nucleotide triphosphate hydrolases"/>
    <property type="match status" value="2"/>
</dbReference>
<feature type="domain" description="Helicase ATP-binding" evidence="8">
    <location>
        <begin position="23"/>
        <end position="188"/>
    </location>
</feature>
<evidence type="ECO:0000256" key="1">
    <source>
        <dbReference type="ARBA" id="ARBA00008792"/>
    </source>
</evidence>
<dbReference type="Gene3D" id="1.20.120.1080">
    <property type="match status" value="1"/>
</dbReference>
<accession>A0A8J7SJZ4</accession>
<evidence type="ECO:0000256" key="7">
    <source>
        <dbReference type="ARBA" id="ARBA00047984"/>
    </source>
</evidence>
<dbReference type="GO" id="GO:0003724">
    <property type="term" value="F:RNA helicase activity"/>
    <property type="evidence" value="ECO:0007669"/>
    <property type="project" value="UniProtKB-EC"/>
</dbReference>
<organism evidence="10 11">
    <name type="scientific">Persicirhabdus sediminis</name>
    <dbReference type="NCBI Taxonomy" id="454144"/>
    <lineage>
        <taxon>Bacteria</taxon>
        <taxon>Pseudomonadati</taxon>
        <taxon>Verrucomicrobiota</taxon>
        <taxon>Verrucomicrobiia</taxon>
        <taxon>Verrucomicrobiales</taxon>
        <taxon>Verrucomicrobiaceae</taxon>
        <taxon>Persicirhabdus</taxon>
    </lineage>
</organism>
<comment type="similarity">
    <text evidence="1">Belongs to the DEAD box helicase family. DEAH subfamily.</text>
</comment>
<gene>
    <name evidence="10" type="primary">hrpA</name>
    <name evidence="10" type="ORF">JIN82_11025</name>
</gene>
<dbReference type="InterPro" id="IPR024590">
    <property type="entry name" value="HrpA_C"/>
</dbReference>
<evidence type="ECO:0000259" key="9">
    <source>
        <dbReference type="PROSITE" id="PS51194"/>
    </source>
</evidence>
<dbReference type="SMART" id="SM00490">
    <property type="entry name" value="HELICc"/>
    <property type="match status" value="1"/>
</dbReference>
<dbReference type="FunFam" id="1.20.120.1080:FF:000005">
    <property type="entry name" value="ATP-dependent helicase HrpA"/>
    <property type="match status" value="1"/>
</dbReference>
<name>A0A8J7SJZ4_9BACT</name>
<dbReference type="RefSeq" id="WP_200311703.1">
    <property type="nucleotide sequence ID" value="NZ_JAENIM010000041.1"/>
</dbReference>
<reference evidence="10" key="1">
    <citation type="submission" date="2021-01" db="EMBL/GenBank/DDBJ databases">
        <title>Modified the classification status of verrucomicrobia.</title>
        <authorList>
            <person name="Feng X."/>
        </authorList>
    </citation>
    <scope>NUCLEOTIDE SEQUENCE</scope>
    <source>
        <strain evidence="10">_KCTC 22039</strain>
    </source>
</reference>
<dbReference type="Pfam" id="PF21010">
    <property type="entry name" value="HA2_C"/>
    <property type="match status" value="1"/>
</dbReference>
<dbReference type="SMART" id="SM00487">
    <property type="entry name" value="DEXDc"/>
    <property type="match status" value="1"/>
</dbReference>
<dbReference type="NCBIfam" id="TIGR01967">
    <property type="entry name" value="DEAH_box_HrpA"/>
    <property type="match status" value="1"/>
</dbReference>
<sequence>MPIDPATIAYPELPVSRRREDILHALARHQVVVVIGDTGSGKTTQLPKMALEWAASVGAKGRVGCTQPRRIAAVSVAKRVAEELKVQLGNEVGYQVRFDESFNKETEAKFMTDGILLAETLSDKDLRQYSCIMIDEAHERSLNIDFLLGYLKQLLVRRKDLKLIISSATLDAGGFAEFFNDAPVLEVEGRTFPVDLQYLPQLDREDLASHVARAVDDLSKKDKLGDVLVFLPGEREIREVADTLEGRQYPRTDILPLFARLGIGDQQRVFTPMKSRRRIVLATNVAETSLTIPGMVYVIDSGIARVSRYSPQRQIQRLQIEPVSQASARQRQGRCGRVCPGVCVRLYDEEDFLERSEFTDPEIRRSALSGVILRMMALKLPEITEFPFIDPPTAKHVSEGYRTLREVGAIGETHQLTPLGRDLSRLPVDPRLGRMLLEGYREDCLAEMLVIVSGLSIMDPRERPAEKAQEADAAHAKWKDVDSDFMSLLHLWRDILTFREGKKWKRNQLRKFCKQRYLNFRRVLEWDNLQRELTRICIQTFRPQRRRRGKRENQPAENPQPELKVELAAESNGLAAYENIHRSILAGVPRQFGIFEKERRGYKAAGGREFAVFPGSGLFSLKKSPEWLLAFELVDTSRVWARKVAVMKPEWLEDIAPHLCRSQYHSAMWDKKHGAVYGKETVLCGGLKIIINRRVHYGRVDEQAAREVFILEGLLGGGLRSKPPFLKHLNRLKTEVESLEHKLRRGGGLWHDEGVVEFFQKLIPAGMCTAKAFHRWRTKLENDNPKALFVPIGDVVYEELGDDLTAAFPDILVHGEQEYQLYYRYAPGEVDDGLTIGVHIDQLAGIPSWLPQWLVPGMLEEKIYFLIRSLPKQVRISCNPVAEKAEEFTELWWSQQPKRGLLVELADYLSQKSGQWVEPKMFDVNRSPDYLHAKLWVYDDDANELASGNDLDKLCLQLADVLGERVEKAVSQAWESTGMKGWECGELPEQVVADNGTGAIGFPALYFEKEWSFGVKVPVYKMTSDRLHRVGCAKLFEKQYGSQVRHLQKQFPLGFEGKMTLPLLGADGGRNFDDLVNLTVVSTLGYPLAREANGFALAAENARGELHHMAKQWAEVIEEVISLHREVNDWVEKNQSDRHLGEVADDLRDEMAFLLRAGFIERAGPRLKEYPRYFKAMVQRLQRIDQFPLIKDVEKMDQLHPLWDKWLDAVDANTDNEDLDEVGWLLAEYRVKLFAPSLPVAGKVSEKVISQQLDLLSK</sequence>
<dbReference type="GO" id="GO:0003723">
    <property type="term" value="F:RNA binding"/>
    <property type="evidence" value="ECO:0007669"/>
    <property type="project" value="TreeGrafter"/>
</dbReference>
<dbReference type="Pfam" id="PF00271">
    <property type="entry name" value="Helicase_C"/>
    <property type="match status" value="1"/>
</dbReference>
<evidence type="ECO:0000313" key="10">
    <source>
        <dbReference type="EMBL" id="MBK1791684.1"/>
    </source>
</evidence>
<dbReference type="InterPro" id="IPR007502">
    <property type="entry name" value="Helicase-assoc_dom"/>
</dbReference>
<evidence type="ECO:0000256" key="2">
    <source>
        <dbReference type="ARBA" id="ARBA00012552"/>
    </source>
</evidence>
<dbReference type="Pfam" id="PF07717">
    <property type="entry name" value="OB_NTP_bind"/>
    <property type="match status" value="1"/>
</dbReference>
<comment type="catalytic activity">
    <reaction evidence="7">
        <text>ATP + H2O = ADP + phosphate + H(+)</text>
        <dbReference type="Rhea" id="RHEA:13065"/>
        <dbReference type="ChEBI" id="CHEBI:15377"/>
        <dbReference type="ChEBI" id="CHEBI:15378"/>
        <dbReference type="ChEBI" id="CHEBI:30616"/>
        <dbReference type="ChEBI" id="CHEBI:43474"/>
        <dbReference type="ChEBI" id="CHEBI:456216"/>
        <dbReference type="EC" id="3.6.4.13"/>
    </reaction>
</comment>
<dbReference type="PROSITE" id="PS51194">
    <property type="entry name" value="HELICASE_CTER"/>
    <property type="match status" value="1"/>
</dbReference>
<dbReference type="SMART" id="SM00847">
    <property type="entry name" value="HA2"/>
    <property type="match status" value="1"/>
</dbReference>